<proteinExistence type="predicted"/>
<name>A0A078ALP5_STYLE</name>
<evidence type="ECO:0000313" key="3">
    <source>
        <dbReference type="Proteomes" id="UP000039865"/>
    </source>
</evidence>
<keyword evidence="1" id="KW-0812">Transmembrane</keyword>
<dbReference type="InParanoid" id="A0A078ALP5"/>
<dbReference type="EMBL" id="CCKQ01010261">
    <property type="protein sequence ID" value="CDW81773.1"/>
    <property type="molecule type" value="Genomic_DNA"/>
</dbReference>
<keyword evidence="1" id="KW-1133">Transmembrane helix</keyword>
<protein>
    <submittedName>
        <fullName evidence="2">Uncharacterized protein</fullName>
    </submittedName>
</protein>
<dbReference type="AlphaFoldDB" id="A0A078ALP5"/>
<gene>
    <name evidence="2" type="primary">Contig11123.g11890</name>
    <name evidence="2" type="ORF">STYLEM_10797</name>
</gene>
<dbReference type="Proteomes" id="UP000039865">
    <property type="component" value="Unassembled WGS sequence"/>
</dbReference>
<evidence type="ECO:0000256" key="1">
    <source>
        <dbReference type="SAM" id="Phobius"/>
    </source>
</evidence>
<feature type="transmembrane region" description="Helical" evidence="1">
    <location>
        <begin position="13"/>
        <end position="36"/>
    </location>
</feature>
<reference evidence="2 3" key="1">
    <citation type="submission" date="2014-06" db="EMBL/GenBank/DDBJ databases">
        <authorList>
            <person name="Swart Estienne"/>
        </authorList>
    </citation>
    <scope>NUCLEOTIDE SEQUENCE [LARGE SCALE GENOMIC DNA]</scope>
    <source>
        <strain evidence="2 3">130c</strain>
    </source>
</reference>
<accession>A0A078ALP5</accession>
<keyword evidence="1" id="KW-0472">Membrane</keyword>
<keyword evidence="3" id="KW-1185">Reference proteome</keyword>
<organism evidence="2 3">
    <name type="scientific">Stylonychia lemnae</name>
    <name type="common">Ciliate</name>
    <dbReference type="NCBI Taxonomy" id="5949"/>
    <lineage>
        <taxon>Eukaryota</taxon>
        <taxon>Sar</taxon>
        <taxon>Alveolata</taxon>
        <taxon>Ciliophora</taxon>
        <taxon>Intramacronucleata</taxon>
        <taxon>Spirotrichea</taxon>
        <taxon>Stichotrichia</taxon>
        <taxon>Sporadotrichida</taxon>
        <taxon>Oxytrichidae</taxon>
        <taxon>Stylonychinae</taxon>
        <taxon>Stylonychia</taxon>
    </lineage>
</organism>
<sequence>MGLGAANWSILGYFIYVLLVQISDIAASLVGFALGWNASDFDTQFTTFQSTLLTTLSSAIM</sequence>
<evidence type="ECO:0000313" key="2">
    <source>
        <dbReference type="EMBL" id="CDW81773.1"/>
    </source>
</evidence>